<proteinExistence type="predicted"/>
<dbReference type="Proteomes" id="UP000265750">
    <property type="component" value="Unassembled WGS sequence"/>
</dbReference>
<dbReference type="Pfam" id="PF07811">
    <property type="entry name" value="TadE"/>
    <property type="match status" value="1"/>
</dbReference>
<keyword evidence="3" id="KW-1185">Reference proteome</keyword>
<dbReference type="AlphaFoldDB" id="A0A3A1WQD8"/>
<reference evidence="3" key="1">
    <citation type="submission" date="2018-09" db="EMBL/GenBank/DDBJ databases">
        <authorList>
            <person name="Tuo L."/>
        </authorList>
    </citation>
    <scope>NUCLEOTIDE SEQUENCE [LARGE SCALE GENOMIC DNA]</scope>
    <source>
        <strain evidence="3">M2BS4Y-1</strain>
    </source>
</reference>
<protein>
    <recommendedName>
        <fullName evidence="1">TadE-like domain-containing protein</fullName>
    </recommendedName>
</protein>
<organism evidence="2 3">
    <name type="scientific">Aureimonas flava</name>
    <dbReference type="NCBI Taxonomy" id="2320271"/>
    <lineage>
        <taxon>Bacteria</taxon>
        <taxon>Pseudomonadati</taxon>
        <taxon>Pseudomonadota</taxon>
        <taxon>Alphaproteobacteria</taxon>
        <taxon>Hyphomicrobiales</taxon>
        <taxon>Aurantimonadaceae</taxon>
        <taxon>Aureimonas</taxon>
    </lineage>
</organism>
<evidence type="ECO:0000313" key="3">
    <source>
        <dbReference type="Proteomes" id="UP000265750"/>
    </source>
</evidence>
<comment type="caution">
    <text evidence="2">The sequence shown here is derived from an EMBL/GenBank/DDBJ whole genome shotgun (WGS) entry which is preliminary data.</text>
</comment>
<dbReference type="InterPro" id="IPR012495">
    <property type="entry name" value="TadE-like_dom"/>
</dbReference>
<dbReference type="EMBL" id="QYRN01000001">
    <property type="protein sequence ID" value="RIY03276.1"/>
    <property type="molecule type" value="Genomic_DNA"/>
</dbReference>
<sequence>MADPHRSHARVLRPYRRWRDRADEHVDLPHGALLMGARSMLRRIGHFCRHDISGAGAVEFAMVVPVLLLLLLGGTELGVGLTTDRKVKAAAGAAVDLASQSLELTDSDLRKLLGIARGTLAPYSIKPLEMRLTQIKVGEDGEGTVDWSCPTTGYEKLAKGTTVTIPPEFSAVAKQQIANVLTKNHPWLKNKFSQTSQDVAVYIIRGEARYHLQPVTGQVFGDAITLTGVTYVQPRYVDQVESDTDGCAVFSLG</sequence>
<name>A0A3A1WQD8_9HYPH</name>
<evidence type="ECO:0000313" key="2">
    <source>
        <dbReference type="EMBL" id="RIY03276.1"/>
    </source>
</evidence>
<dbReference type="OrthoDB" id="7189296at2"/>
<evidence type="ECO:0000259" key="1">
    <source>
        <dbReference type="Pfam" id="PF07811"/>
    </source>
</evidence>
<gene>
    <name evidence="2" type="ORF">D3218_00430</name>
</gene>
<accession>A0A3A1WQD8</accession>
<feature type="domain" description="TadE-like" evidence="1">
    <location>
        <begin position="54"/>
        <end position="95"/>
    </location>
</feature>